<feature type="compositionally biased region" description="Polar residues" evidence="1">
    <location>
        <begin position="233"/>
        <end position="243"/>
    </location>
</feature>
<evidence type="ECO:0000313" key="2">
    <source>
        <dbReference type="EMBL" id="KDR70862.1"/>
    </source>
</evidence>
<keyword evidence="3" id="KW-1185">Reference proteome</keyword>
<sequence>MTSPGFIPISTITVLASPHTVDPTKGDRNIVFDANFFIVHGSQTSSLGLLRYFIPDDMIELVRKMNDKAFQKAFVVANITSIKKNSIPNVLLIEGTEFTDYAFVGDIVQLIIINGDTNVKTHPHITAAGVVTEYNRNNHSFSMRPSQYAALPHATSPLPIHGEFMESKRWGNNGPPKVSIGTTVALSGFIEVIRRDGPSQTVTSVEVEVVNVTFLSSRGGSQTVPNRLPTHGQGPQTRFNYDNPNMDGDNISPSSQQGEAGPSAIAKGKRKCENGDLSDDEKDLKREHTLSNSGDVEDEK</sequence>
<reference evidence="3" key="1">
    <citation type="journal article" date="2014" name="Proc. Natl. Acad. Sci. U.S.A.">
        <title>Extensive sampling of basidiomycete genomes demonstrates inadequacy of the white-rot/brown-rot paradigm for wood decay fungi.</title>
        <authorList>
            <person name="Riley R."/>
            <person name="Salamov A.A."/>
            <person name="Brown D.W."/>
            <person name="Nagy L.G."/>
            <person name="Floudas D."/>
            <person name="Held B.W."/>
            <person name="Levasseur A."/>
            <person name="Lombard V."/>
            <person name="Morin E."/>
            <person name="Otillar R."/>
            <person name="Lindquist E.A."/>
            <person name="Sun H."/>
            <person name="LaButti K.M."/>
            <person name="Schmutz J."/>
            <person name="Jabbour D."/>
            <person name="Luo H."/>
            <person name="Baker S.E."/>
            <person name="Pisabarro A.G."/>
            <person name="Walton J.D."/>
            <person name="Blanchette R.A."/>
            <person name="Henrissat B."/>
            <person name="Martin F."/>
            <person name="Cullen D."/>
            <person name="Hibbett D.S."/>
            <person name="Grigoriev I.V."/>
        </authorList>
    </citation>
    <scope>NUCLEOTIDE SEQUENCE [LARGE SCALE GENOMIC DNA]</scope>
    <source>
        <strain evidence="3">CBS 339.88</strain>
    </source>
</reference>
<dbReference type="Proteomes" id="UP000027222">
    <property type="component" value="Unassembled WGS sequence"/>
</dbReference>
<dbReference type="EMBL" id="KL142395">
    <property type="protein sequence ID" value="KDR70862.1"/>
    <property type="molecule type" value="Genomic_DNA"/>
</dbReference>
<accession>A0A067SLG6</accession>
<feature type="region of interest" description="Disordered" evidence="1">
    <location>
        <begin position="218"/>
        <end position="300"/>
    </location>
</feature>
<gene>
    <name evidence="2" type="ORF">GALMADRAFT_144341</name>
</gene>
<dbReference type="HOGENOM" id="CLU_927629_0_0_1"/>
<dbReference type="OrthoDB" id="2652955at2759"/>
<name>A0A067SLG6_GALM3</name>
<dbReference type="AlphaFoldDB" id="A0A067SLG6"/>
<proteinExistence type="predicted"/>
<organism evidence="2 3">
    <name type="scientific">Galerina marginata (strain CBS 339.88)</name>
    <dbReference type="NCBI Taxonomy" id="685588"/>
    <lineage>
        <taxon>Eukaryota</taxon>
        <taxon>Fungi</taxon>
        <taxon>Dikarya</taxon>
        <taxon>Basidiomycota</taxon>
        <taxon>Agaricomycotina</taxon>
        <taxon>Agaricomycetes</taxon>
        <taxon>Agaricomycetidae</taxon>
        <taxon>Agaricales</taxon>
        <taxon>Agaricineae</taxon>
        <taxon>Strophariaceae</taxon>
        <taxon>Galerina</taxon>
    </lineage>
</organism>
<evidence type="ECO:0000256" key="1">
    <source>
        <dbReference type="SAM" id="MobiDB-lite"/>
    </source>
</evidence>
<protein>
    <submittedName>
        <fullName evidence="2">Uncharacterized protein</fullName>
    </submittedName>
</protein>
<evidence type="ECO:0000313" key="3">
    <source>
        <dbReference type="Proteomes" id="UP000027222"/>
    </source>
</evidence>